<comment type="subcellular location">
    <subcellularLocation>
        <location evidence="1">Cell membrane</location>
        <topology evidence="1">Multi-pass membrane protein</topology>
    </subcellularLocation>
</comment>
<accession>A0ABT2UQG3</accession>
<dbReference type="Gene3D" id="1.20.1250.20">
    <property type="entry name" value="MFS general substrate transporter like domains"/>
    <property type="match status" value="1"/>
</dbReference>
<dbReference type="InterPro" id="IPR011701">
    <property type="entry name" value="MFS"/>
</dbReference>
<feature type="transmembrane region" description="Helical" evidence="2">
    <location>
        <begin position="106"/>
        <end position="135"/>
    </location>
</feature>
<evidence type="ECO:0000313" key="4">
    <source>
        <dbReference type="Proteomes" id="UP001652445"/>
    </source>
</evidence>
<comment type="caution">
    <text evidence="3">The sequence shown here is derived from an EMBL/GenBank/DDBJ whole genome shotgun (WGS) entry which is preliminary data.</text>
</comment>
<keyword evidence="2" id="KW-0472">Membrane</keyword>
<keyword evidence="2" id="KW-1133">Transmembrane helix</keyword>
<feature type="transmembrane region" description="Helical" evidence="2">
    <location>
        <begin position="31"/>
        <end position="52"/>
    </location>
</feature>
<keyword evidence="2" id="KW-0812">Transmembrane</keyword>
<gene>
    <name evidence="3" type="ORF">OB236_32705</name>
</gene>
<protein>
    <submittedName>
        <fullName evidence="3">MFS transporter</fullName>
    </submittedName>
</protein>
<evidence type="ECO:0000256" key="1">
    <source>
        <dbReference type="ARBA" id="ARBA00004651"/>
    </source>
</evidence>
<proteinExistence type="predicted"/>
<evidence type="ECO:0000313" key="3">
    <source>
        <dbReference type="EMBL" id="MCU6796898.1"/>
    </source>
</evidence>
<dbReference type="InterPro" id="IPR036259">
    <property type="entry name" value="MFS_trans_sf"/>
</dbReference>
<dbReference type="Pfam" id="PF07690">
    <property type="entry name" value="MFS_1"/>
    <property type="match status" value="1"/>
</dbReference>
<reference evidence="3 4" key="1">
    <citation type="submission" date="2022-09" db="EMBL/GenBank/DDBJ databases">
        <authorList>
            <person name="Han X.L."/>
            <person name="Wang Q."/>
            <person name="Lu T."/>
        </authorList>
    </citation>
    <scope>NUCLEOTIDE SEQUENCE [LARGE SCALE GENOMIC DNA]</scope>
    <source>
        <strain evidence="3 4">WQ 127069</strain>
    </source>
</reference>
<evidence type="ECO:0000256" key="2">
    <source>
        <dbReference type="SAM" id="Phobius"/>
    </source>
</evidence>
<organism evidence="3 4">
    <name type="scientific">Paenibacillus baimaensis</name>
    <dbReference type="NCBI Taxonomy" id="2982185"/>
    <lineage>
        <taxon>Bacteria</taxon>
        <taxon>Bacillati</taxon>
        <taxon>Bacillota</taxon>
        <taxon>Bacilli</taxon>
        <taxon>Bacillales</taxon>
        <taxon>Paenibacillaceae</taxon>
        <taxon>Paenibacillus</taxon>
    </lineage>
</organism>
<dbReference type="SUPFAM" id="SSF103473">
    <property type="entry name" value="MFS general substrate transporter"/>
    <property type="match status" value="1"/>
</dbReference>
<dbReference type="Proteomes" id="UP001652445">
    <property type="component" value="Unassembled WGS sequence"/>
</dbReference>
<name>A0ABT2UQG3_9BACL</name>
<dbReference type="EMBL" id="JAOQIO010000110">
    <property type="protein sequence ID" value="MCU6796898.1"/>
    <property type="molecule type" value="Genomic_DNA"/>
</dbReference>
<keyword evidence="4" id="KW-1185">Reference proteome</keyword>
<dbReference type="RefSeq" id="WP_262687726.1">
    <property type="nucleotide sequence ID" value="NZ_JAOQIO010000110.1"/>
</dbReference>
<sequence length="143" mass="15424">MVNFSSLEGTTQESCDSSHKRFKNRLGYHRIMMISIFSGAGCLLALLLNTGYGLLAANVFIWGACTSVNQPVALMMVSQTVKPSERGLGMSIRTMSNRIVQLTNPLLFGMMTTVIGLAGGFGVMGVLLLGFGVLYHRQSKAKS</sequence>